<evidence type="ECO:0000313" key="1">
    <source>
        <dbReference type="EMBL" id="VDM85785.1"/>
    </source>
</evidence>
<dbReference type="OrthoDB" id="5841822at2759"/>
<sequence length="38" mass="4411">MDTEQYERSDYFFVELAPPIWAKKMSGGLFFPLAKPSL</sequence>
<keyword evidence="2" id="KW-1185">Reference proteome</keyword>
<dbReference type="AlphaFoldDB" id="A0A3P7LTZ0"/>
<protein>
    <submittedName>
        <fullName evidence="1">Uncharacterized protein</fullName>
    </submittedName>
</protein>
<dbReference type="EMBL" id="UYYB01145273">
    <property type="protein sequence ID" value="VDM85785.1"/>
    <property type="molecule type" value="Genomic_DNA"/>
</dbReference>
<reference evidence="1 2" key="1">
    <citation type="submission" date="2018-11" db="EMBL/GenBank/DDBJ databases">
        <authorList>
            <consortium name="Pathogen Informatics"/>
        </authorList>
    </citation>
    <scope>NUCLEOTIDE SEQUENCE [LARGE SCALE GENOMIC DNA]</scope>
</reference>
<organism evidence="1 2">
    <name type="scientific">Strongylus vulgaris</name>
    <name type="common">Blood worm</name>
    <dbReference type="NCBI Taxonomy" id="40348"/>
    <lineage>
        <taxon>Eukaryota</taxon>
        <taxon>Metazoa</taxon>
        <taxon>Ecdysozoa</taxon>
        <taxon>Nematoda</taxon>
        <taxon>Chromadorea</taxon>
        <taxon>Rhabditida</taxon>
        <taxon>Rhabditina</taxon>
        <taxon>Rhabditomorpha</taxon>
        <taxon>Strongyloidea</taxon>
        <taxon>Strongylidae</taxon>
        <taxon>Strongylus</taxon>
    </lineage>
</organism>
<evidence type="ECO:0000313" key="2">
    <source>
        <dbReference type="Proteomes" id="UP000270094"/>
    </source>
</evidence>
<name>A0A3P7LTZ0_STRVU</name>
<dbReference type="Proteomes" id="UP000270094">
    <property type="component" value="Unassembled WGS sequence"/>
</dbReference>
<proteinExistence type="predicted"/>
<gene>
    <name evidence="1" type="ORF">SVUK_LOCUS20783</name>
</gene>
<accession>A0A3P7LTZ0</accession>